<accession>A0ABR2UAX6</accession>
<evidence type="ECO:0000313" key="2">
    <source>
        <dbReference type="EMBL" id="KAK9046873.1"/>
    </source>
</evidence>
<feature type="region of interest" description="Disordered" evidence="1">
    <location>
        <begin position="135"/>
        <end position="160"/>
    </location>
</feature>
<protein>
    <submittedName>
        <fullName evidence="2">Uncharacterized protein</fullName>
    </submittedName>
</protein>
<gene>
    <name evidence="2" type="ORF">V6N11_052746</name>
</gene>
<comment type="caution">
    <text evidence="2">The sequence shown here is derived from an EMBL/GenBank/DDBJ whole genome shotgun (WGS) entry which is preliminary data.</text>
</comment>
<keyword evidence="3" id="KW-1185">Reference proteome</keyword>
<dbReference type="EMBL" id="JBBPBN010000001">
    <property type="protein sequence ID" value="KAK9046873.1"/>
    <property type="molecule type" value="Genomic_DNA"/>
</dbReference>
<reference evidence="2 3" key="1">
    <citation type="journal article" date="2024" name="G3 (Bethesda)">
        <title>Genome assembly of Hibiscus sabdariffa L. provides insights into metabolisms of medicinal natural products.</title>
        <authorList>
            <person name="Kim T."/>
        </authorList>
    </citation>
    <scope>NUCLEOTIDE SEQUENCE [LARGE SCALE GENOMIC DNA]</scope>
    <source>
        <strain evidence="2">TK-2024</strain>
        <tissue evidence="2">Old leaves</tissue>
    </source>
</reference>
<organism evidence="2 3">
    <name type="scientific">Hibiscus sabdariffa</name>
    <name type="common">roselle</name>
    <dbReference type="NCBI Taxonomy" id="183260"/>
    <lineage>
        <taxon>Eukaryota</taxon>
        <taxon>Viridiplantae</taxon>
        <taxon>Streptophyta</taxon>
        <taxon>Embryophyta</taxon>
        <taxon>Tracheophyta</taxon>
        <taxon>Spermatophyta</taxon>
        <taxon>Magnoliopsida</taxon>
        <taxon>eudicotyledons</taxon>
        <taxon>Gunneridae</taxon>
        <taxon>Pentapetalae</taxon>
        <taxon>rosids</taxon>
        <taxon>malvids</taxon>
        <taxon>Malvales</taxon>
        <taxon>Malvaceae</taxon>
        <taxon>Malvoideae</taxon>
        <taxon>Hibiscus</taxon>
    </lineage>
</organism>
<name>A0ABR2UAX6_9ROSI</name>
<evidence type="ECO:0000313" key="3">
    <source>
        <dbReference type="Proteomes" id="UP001396334"/>
    </source>
</evidence>
<evidence type="ECO:0000256" key="1">
    <source>
        <dbReference type="SAM" id="MobiDB-lite"/>
    </source>
</evidence>
<dbReference type="Proteomes" id="UP001396334">
    <property type="component" value="Unassembled WGS sequence"/>
</dbReference>
<sequence length="268" mass="29574">MGGPDPIGREKVPKKFPKLLRTIPPIPSFVSLLNIAPSIFIFKNPNGGASQERSILGLLGNQPDLSAIEGSIIKSSREQVESGVQALNQLAARVLTRKNNCTTSSRQLLKTISFLNNQIVHSIAKGRICQMESRASERQIPCQARRNASGSPGKASDSPQYAAHLDHTCQATVQLKRRWNTDYGFNPHNGQRMLFMEDTPLVARSTRTEILFRITSQVKISTIGGAIPRHTNEFHSPPKNTLLESLLTKDLTENLPSLEPSHLIQSIL</sequence>
<proteinExistence type="predicted"/>